<accession>A0ABY2TSI7</accession>
<keyword evidence="2" id="KW-1185">Reference proteome</keyword>
<comment type="caution">
    <text evidence="1">The sequence shown here is derived from an EMBL/GenBank/DDBJ whole genome shotgun (WGS) entry which is preliminary data.</text>
</comment>
<name>A0ABY2TSI7_9SPIR</name>
<gene>
    <name evidence="1" type="ORF">EZH24_03650</name>
</gene>
<reference evidence="1 2" key="1">
    <citation type="journal article" date="2019" name="Anaerobe">
        <title>Brachyspira catarrhinii sp. nov., an anaerobic intestinal spirochaete isolated from vervet monkeys may have been misidentified as Brachyspira aalborgi in previous studies.</title>
        <authorList>
            <person name="Phillips N.D."/>
            <person name="La T."/>
            <person name="Hampson D.J."/>
        </authorList>
    </citation>
    <scope>NUCLEOTIDE SEQUENCE [LARGE SCALE GENOMIC DNA]</scope>
    <source>
        <strain evidence="1 2">Z12</strain>
    </source>
</reference>
<organism evidence="1 2">
    <name type="scientific">Brachyspira catarrhinii</name>
    <dbReference type="NCBI Taxonomy" id="2528966"/>
    <lineage>
        <taxon>Bacteria</taxon>
        <taxon>Pseudomonadati</taxon>
        <taxon>Spirochaetota</taxon>
        <taxon>Spirochaetia</taxon>
        <taxon>Brachyspirales</taxon>
        <taxon>Brachyspiraceae</taxon>
        <taxon>Brachyspira</taxon>
    </lineage>
</organism>
<sequence>MGYNFGVSLKTFLFRTKYFFGDFRADFNFEESKIGLAVKKRYVYVPIRLGYDGGTDTGVVFNGNAFLESKWKAYAISPKIVFGLKIKEKIPVIQYFSSYFSLGADITYGIIDSQIGINGIGSYANIQGHTLEISDLNVPTSFDKRDFWHYDMRVGFHVDIFFQSFSVEYSIFSKQFAFQVIPINIRF</sequence>
<dbReference type="Proteomes" id="UP000310168">
    <property type="component" value="Unassembled WGS sequence"/>
</dbReference>
<protein>
    <recommendedName>
        <fullName evidence="3">Outer membrane protein beta-barrel domain-containing protein</fullName>
    </recommendedName>
</protein>
<evidence type="ECO:0008006" key="3">
    <source>
        <dbReference type="Google" id="ProtNLM"/>
    </source>
</evidence>
<evidence type="ECO:0000313" key="1">
    <source>
        <dbReference type="EMBL" id="TKZ35749.1"/>
    </source>
</evidence>
<dbReference type="EMBL" id="SJDU01000059">
    <property type="protein sequence ID" value="TKZ35749.1"/>
    <property type="molecule type" value="Genomic_DNA"/>
</dbReference>
<evidence type="ECO:0000313" key="2">
    <source>
        <dbReference type="Proteomes" id="UP000310168"/>
    </source>
</evidence>
<proteinExistence type="predicted"/>